<dbReference type="STRING" id="470145.BACCOP_03643"/>
<reference evidence="1 2" key="2">
    <citation type="submission" date="2008-04" db="EMBL/GenBank/DDBJ databases">
        <authorList>
            <person name="Fulton L."/>
            <person name="Clifton S."/>
            <person name="Fulton B."/>
            <person name="Xu J."/>
            <person name="Minx P."/>
            <person name="Pepin K.H."/>
            <person name="Johnson M."/>
            <person name="Thiruvilangam P."/>
            <person name="Bhonagiri V."/>
            <person name="Nash W.E."/>
            <person name="Mardis E.R."/>
            <person name="Wilson R.K."/>
        </authorList>
    </citation>
    <scope>NUCLEOTIDE SEQUENCE [LARGE SCALE GENOMIC DNA]</scope>
    <source>
        <strain evidence="1 2">DSM 17136</strain>
    </source>
</reference>
<gene>
    <name evidence="1" type="ORF">BACCOP_03643</name>
</gene>
<protein>
    <submittedName>
        <fullName evidence="1">Uncharacterized protein</fullName>
    </submittedName>
</protein>
<dbReference type="HOGENOM" id="CLU_3247092_0_0_10"/>
<dbReference type="EMBL" id="ABIY02000119">
    <property type="protein sequence ID" value="EDU99352.1"/>
    <property type="molecule type" value="Genomic_DNA"/>
</dbReference>
<organism evidence="1 2">
    <name type="scientific">Phocaeicola coprocola DSM 17136</name>
    <dbReference type="NCBI Taxonomy" id="470145"/>
    <lineage>
        <taxon>Bacteria</taxon>
        <taxon>Pseudomonadati</taxon>
        <taxon>Bacteroidota</taxon>
        <taxon>Bacteroidia</taxon>
        <taxon>Bacteroidales</taxon>
        <taxon>Bacteroidaceae</taxon>
        <taxon>Phocaeicola</taxon>
    </lineage>
</organism>
<name>B3JNX6_9BACT</name>
<evidence type="ECO:0000313" key="2">
    <source>
        <dbReference type="Proteomes" id="UP000003146"/>
    </source>
</evidence>
<dbReference type="AlphaFoldDB" id="B3JNX6"/>
<proteinExistence type="predicted"/>
<sequence length="42" mass="5225">MFFHFYNKIHFDYFFVSGFIKVNIVQKWYKKKMVCVNGLMIL</sequence>
<comment type="caution">
    <text evidence="1">The sequence shown here is derived from an EMBL/GenBank/DDBJ whole genome shotgun (WGS) entry which is preliminary data.</text>
</comment>
<reference evidence="1 2" key="1">
    <citation type="submission" date="2008-04" db="EMBL/GenBank/DDBJ databases">
        <title>Draft genome sequence of Bacteroides coprocola (DSM 17136).</title>
        <authorList>
            <person name="Sudarsanam P."/>
            <person name="Ley R."/>
            <person name="Guruge J."/>
            <person name="Turnbaugh P.J."/>
            <person name="Mahowald M."/>
            <person name="Liep D."/>
            <person name="Gordon J."/>
        </authorList>
    </citation>
    <scope>NUCLEOTIDE SEQUENCE [LARGE SCALE GENOMIC DNA]</scope>
    <source>
        <strain evidence="1 2">DSM 17136</strain>
    </source>
</reference>
<dbReference type="Proteomes" id="UP000003146">
    <property type="component" value="Unassembled WGS sequence"/>
</dbReference>
<evidence type="ECO:0000313" key="1">
    <source>
        <dbReference type="EMBL" id="EDU99352.1"/>
    </source>
</evidence>
<accession>B3JNX6</accession>